<dbReference type="KEGG" id="aas:Aasi_1231"/>
<evidence type="ECO:0000256" key="10">
    <source>
        <dbReference type="HAMAP-Rule" id="MF_02019"/>
    </source>
</evidence>
<dbReference type="EMBL" id="CP001102">
    <property type="protein sequence ID" value="ACE06556.1"/>
    <property type="molecule type" value="Genomic_DNA"/>
</dbReference>
<keyword evidence="9 10" id="KW-0961">Cell wall biogenesis/degradation</keyword>
<dbReference type="InterPro" id="IPR000713">
    <property type="entry name" value="Mur_ligase_N"/>
</dbReference>
<evidence type="ECO:0000256" key="5">
    <source>
        <dbReference type="ARBA" id="ARBA00022840"/>
    </source>
</evidence>
<evidence type="ECO:0000313" key="15">
    <source>
        <dbReference type="EMBL" id="ACE06556.1"/>
    </source>
</evidence>
<comment type="subcellular location">
    <subcellularLocation>
        <location evidence="10 11">Cytoplasm</location>
    </subcellularLocation>
</comment>
<gene>
    <name evidence="10" type="primary">murF</name>
    <name evidence="15" type="ordered locus">Aasi_1231</name>
</gene>
<accession>B3ETK4</accession>
<keyword evidence="16" id="KW-1185">Reference proteome</keyword>
<dbReference type="STRING" id="452471.Aasi_1231"/>
<dbReference type="Gene3D" id="3.40.1190.10">
    <property type="entry name" value="Mur-like, catalytic domain"/>
    <property type="match status" value="1"/>
</dbReference>
<comment type="pathway">
    <text evidence="10 11">Cell wall biogenesis; peptidoglycan biosynthesis.</text>
</comment>
<name>B3ETK4_AMOA5</name>
<evidence type="ECO:0000256" key="4">
    <source>
        <dbReference type="ARBA" id="ARBA00022741"/>
    </source>
</evidence>
<reference evidence="15 16" key="1">
    <citation type="journal article" date="2010" name="J. Bacteriol.">
        <title>The genome of the amoeba symbiont 'Candidatus Amoebophilus asiaticus' reveals common mechanisms for host cell interaction among amoeba-associated bacteria.</title>
        <authorList>
            <person name="Schmitz-Esser S."/>
            <person name="Tischler P."/>
            <person name="Arnold R."/>
            <person name="Montanaro J."/>
            <person name="Wagner M."/>
            <person name="Rattei T."/>
            <person name="Horn M."/>
        </authorList>
    </citation>
    <scope>NUCLEOTIDE SEQUENCE [LARGE SCALE GENOMIC DNA]</scope>
    <source>
        <strain evidence="15 16">5a2</strain>
    </source>
</reference>
<dbReference type="Pfam" id="PF01225">
    <property type="entry name" value="Mur_ligase"/>
    <property type="match status" value="1"/>
</dbReference>
<keyword evidence="5 10" id="KW-0067">ATP-binding</keyword>
<dbReference type="InterPro" id="IPR036565">
    <property type="entry name" value="Mur-like_cat_sf"/>
</dbReference>
<feature type="binding site" evidence="10">
    <location>
        <begin position="103"/>
        <end position="109"/>
    </location>
    <ligand>
        <name>ATP</name>
        <dbReference type="ChEBI" id="CHEBI:30616"/>
    </ligand>
</feature>
<evidence type="ECO:0000256" key="11">
    <source>
        <dbReference type="RuleBase" id="RU004136"/>
    </source>
</evidence>
<dbReference type="GO" id="GO:0047480">
    <property type="term" value="F:UDP-N-acetylmuramoyl-tripeptide-D-alanyl-D-alanine ligase activity"/>
    <property type="evidence" value="ECO:0007669"/>
    <property type="project" value="UniProtKB-UniRule"/>
</dbReference>
<dbReference type="Pfam" id="PF02875">
    <property type="entry name" value="Mur_ligase_C"/>
    <property type="match status" value="1"/>
</dbReference>
<evidence type="ECO:0000256" key="2">
    <source>
        <dbReference type="ARBA" id="ARBA00022598"/>
    </source>
</evidence>
<keyword evidence="7 10" id="KW-0573">Peptidoglycan synthesis</keyword>
<dbReference type="InterPro" id="IPR013221">
    <property type="entry name" value="Mur_ligase_cen"/>
</dbReference>
<dbReference type="SUPFAM" id="SSF53244">
    <property type="entry name" value="MurD-like peptide ligases, peptide-binding domain"/>
    <property type="match status" value="1"/>
</dbReference>
<dbReference type="PANTHER" id="PTHR43024">
    <property type="entry name" value="UDP-N-ACETYLMURAMOYL-TRIPEPTIDE--D-ALANYL-D-ALANINE LIGASE"/>
    <property type="match status" value="1"/>
</dbReference>
<evidence type="ECO:0000256" key="8">
    <source>
        <dbReference type="ARBA" id="ARBA00023306"/>
    </source>
</evidence>
<sequence length="433" mass="48269">MENNFKSLQTIYTYYLKHPQVSFDSRKDVANTIFFALKGACCDGNIFASQALAKGAAYAVIDNPRYYQEDERYLLVNDTLETLQQLAKLHRSQLNIPIIAITGSNGKTTTKELIYAVLSQRYNCYATSGNFNNHIGVPISLLSIKKSTEMAVIEMGANHIGEIAQLCEIVQPTHGLITNISHAHLEGFGGINGVIKGKSELYTYLKQHGGVPFINSADSVLLNVANGFVNPIYYPQKGDYYYCELKEANPYLVYTSEQSTTVTTQLIGKHHFHNVAAALCIGKYFGIEPNMVNTAIQAYNPSNNRTQLIKKGTNSILLDAYNANPASVQAALESFSFLKSMYKVLILADMNELGEESLAFHQAIIEKTAQQDYDAILLHGPVMEKACLYNPKAIYFKQISNLQEYLSNHKFSNTAFLLKGSRSYHLESLLNFI</sequence>
<dbReference type="InterPro" id="IPR036615">
    <property type="entry name" value="Mur_ligase_C_dom_sf"/>
</dbReference>
<dbReference type="InterPro" id="IPR035911">
    <property type="entry name" value="MurE/MurF_N"/>
</dbReference>
<dbReference type="UniPathway" id="UPA00219"/>
<dbReference type="Gene3D" id="3.40.1390.10">
    <property type="entry name" value="MurE/MurF, N-terminal domain"/>
    <property type="match status" value="1"/>
</dbReference>
<evidence type="ECO:0000313" key="16">
    <source>
        <dbReference type="Proteomes" id="UP000001227"/>
    </source>
</evidence>
<dbReference type="HAMAP" id="MF_02019">
    <property type="entry name" value="MurF"/>
    <property type="match status" value="1"/>
</dbReference>
<keyword evidence="2 10" id="KW-0436">Ligase</keyword>
<dbReference type="AlphaFoldDB" id="B3ETK4"/>
<dbReference type="Proteomes" id="UP000001227">
    <property type="component" value="Chromosome"/>
</dbReference>
<evidence type="ECO:0000256" key="9">
    <source>
        <dbReference type="ARBA" id="ARBA00023316"/>
    </source>
</evidence>
<evidence type="ECO:0000259" key="12">
    <source>
        <dbReference type="Pfam" id="PF01225"/>
    </source>
</evidence>
<dbReference type="InterPro" id="IPR005863">
    <property type="entry name" value="UDP-N-AcMur_synth"/>
</dbReference>
<dbReference type="InterPro" id="IPR004101">
    <property type="entry name" value="Mur_ligase_C"/>
</dbReference>
<evidence type="ECO:0000259" key="13">
    <source>
        <dbReference type="Pfam" id="PF02875"/>
    </source>
</evidence>
<dbReference type="GO" id="GO:0008360">
    <property type="term" value="P:regulation of cell shape"/>
    <property type="evidence" value="ECO:0007669"/>
    <property type="project" value="UniProtKB-KW"/>
</dbReference>
<dbReference type="SUPFAM" id="SSF63418">
    <property type="entry name" value="MurE/MurF N-terminal domain"/>
    <property type="match status" value="1"/>
</dbReference>
<dbReference type="HOGENOM" id="CLU_031507_4_0_10"/>
<keyword evidence="1 10" id="KW-0963">Cytoplasm</keyword>
<dbReference type="eggNOG" id="COG0770">
    <property type="taxonomic scope" value="Bacteria"/>
</dbReference>
<feature type="domain" description="Mur ligase N-terminal catalytic" evidence="12">
    <location>
        <begin position="21"/>
        <end position="90"/>
    </location>
</feature>
<keyword evidence="4 10" id="KW-0547">Nucleotide-binding</keyword>
<dbReference type="GO" id="GO:0051301">
    <property type="term" value="P:cell division"/>
    <property type="evidence" value="ECO:0007669"/>
    <property type="project" value="UniProtKB-KW"/>
</dbReference>
<evidence type="ECO:0000259" key="14">
    <source>
        <dbReference type="Pfam" id="PF08245"/>
    </source>
</evidence>
<keyword evidence="8 10" id="KW-0131">Cell cycle</keyword>
<dbReference type="Gene3D" id="3.90.190.20">
    <property type="entry name" value="Mur ligase, C-terminal domain"/>
    <property type="match status" value="1"/>
</dbReference>
<dbReference type="GO" id="GO:0071555">
    <property type="term" value="P:cell wall organization"/>
    <property type="evidence" value="ECO:0007669"/>
    <property type="project" value="UniProtKB-KW"/>
</dbReference>
<keyword evidence="3 10" id="KW-0132">Cell division</keyword>
<keyword evidence="6 10" id="KW-0133">Cell shape</keyword>
<dbReference type="GO" id="GO:0005524">
    <property type="term" value="F:ATP binding"/>
    <property type="evidence" value="ECO:0007669"/>
    <property type="project" value="UniProtKB-UniRule"/>
</dbReference>
<proteinExistence type="inferred from homology"/>
<feature type="domain" description="Mur ligase central" evidence="14">
    <location>
        <begin position="101"/>
        <end position="281"/>
    </location>
</feature>
<comment type="similarity">
    <text evidence="10">Belongs to the MurCDEF family. MurF subfamily.</text>
</comment>
<dbReference type="RefSeq" id="WP_012473311.1">
    <property type="nucleotide sequence ID" value="NC_010830.1"/>
</dbReference>
<protein>
    <recommendedName>
        <fullName evidence="10 11">UDP-N-acetylmuramoyl-tripeptide--D-alanyl-D-alanine ligase</fullName>
        <ecNumber evidence="10 11">6.3.2.10</ecNumber>
    </recommendedName>
    <alternativeName>
        <fullName evidence="10">D-alanyl-D-alanine-adding enzyme</fullName>
    </alternativeName>
</protein>
<evidence type="ECO:0000256" key="6">
    <source>
        <dbReference type="ARBA" id="ARBA00022960"/>
    </source>
</evidence>
<dbReference type="GO" id="GO:0008766">
    <property type="term" value="F:UDP-N-acetylmuramoylalanyl-D-glutamyl-2,6-diaminopimelate-D-alanyl-D-alanine ligase activity"/>
    <property type="evidence" value="ECO:0007669"/>
    <property type="project" value="RHEA"/>
</dbReference>
<dbReference type="EC" id="6.3.2.10" evidence="10 11"/>
<dbReference type="InterPro" id="IPR051046">
    <property type="entry name" value="MurCDEF_CellWall_CoF430Synth"/>
</dbReference>
<dbReference type="GO" id="GO:0005737">
    <property type="term" value="C:cytoplasm"/>
    <property type="evidence" value="ECO:0007669"/>
    <property type="project" value="UniProtKB-SubCell"/>
</dbReference>
<dbReference type="PANTHER" id="PTHR43024:SF1">
    <property type="entry name" value="UDP-N-ACETYLMURAMOYL-TRIPEPTIDE--D-ALANYL-D-ALANINE LIGASE"/>
    <property type="match status" value="1"/>
</dbReference>
<dbReference type="SUPFAM" id="SSF53623">
    <property type="entry name" value="MurD-like peptide ligases, catalytic domain"/>
    <property type="match status" value="1"/>
</dbReference>
<dbReference type="OrthoDB" id="9801978at2"/>
<evidence type="ECO:0000256" key="7">
    <source>
        <dbReference type="ARBA" id="ARBA00022984"/>
    </source>
</evidence>
<organism evidence="15 16">
    <name type="scientific">Amoebophilus asiaticus (strain 5a2)</name>
    <dbReference type="NCBI Taxonomy" id="452471"/>
    <lineage>
        <taxon>Bacteria</taxon>
        <taxon>Pseudomonadati</taxon>
        <taxon>Bacteroidota</taxon>
        <taxon>Cytophagia</taxon>
        <taxon>Cytophagales</taxon>
        <taxon>Amoebophilaceae</taxon>
        <taxon>Candidatus Amoebophilus</taxon>
    </lineage>
</organism>
<evidence type="ECO:0000256" key="1">
    <source>
        <dbReference type="ARBA" id="ARBA00022490"/>
    </source>
</evidence>
<dbReference type="NCBIfam" id="TIGR01143">
    <property type="entry name" value="murF"/>
    <property type="match status" value="1"/>
</dbReference>
<feature type="domain" description="Mur ligase C-terminal" evidence="13">
    <location>
        <begin position="305"/>
        <end position="382"/>
    </location>
</feature>
<comment type="catalytic activity">
    <reaction evidence="10 11">
        <text>D-alanyl-D-alanine + UDP-N-acetyl-alpha-D-muramoyl-L-alanyl-gamma-D-glutamyl-meso-2,6-diaminopimelate + ATP = UDP-N-acetyl-alpha-D-muramoyl-L-alanyl-gamma-D-glutamyl-meso-2,6-diaminopimeloyl-D-alanyl-D-alanine + ADP + phosphate + H(+)</text>
        <dbReference type="Rhea" id="RHEA:28374"/>
        <dbReference type="ChEBI" id="CHEBI:15378"/>
        <dbReference type="ChEBI" id="CHEBI:30616"/>
        <dbReference type="ChEBI" id="CHEBI:43474"/>
        <dbReference type="ChEBI" id="CHEBI:57822"/>
        <dbReference type="ChEBI" id="CHEBI:61386"/>
        <dbReference type="ChEBI" id="CHEBI:83905"/>
        <dbReference type="ChEBI" id="CHEBI:456216"/>
        <dbReference type="EC" id="6.3.2.10"/>
    </reaction>
</comment>
<comment type="function">
    <text evidence="10 11">Involved in cell wall formation. Catalyzes the final step in the synthesis of UDP-N-acetylmuramoyl-pentapeptide, the precursor of murein.</text>
</comment>
<dbReference type="GO" id="GO:0009252">
    <property type="term" value="P:peptidoglycan biosynthetic process"/>
    <property type="evidence" value="ECO:0007669"/>
    <property type="project" value="UniProtKB-UniRule"/>
</dbReference>
<dbReference type="Pfam" id="PF08245">
    <property type="entry name" value="Mur_ligase_M"/>
    <property type="match status" value="1"/>
</dbReference>
<evidence type="ECO:0000256" key="3">
    <source>
        <dbReference type="ARBA" id="ARBA00022618"/>
    </source>
</evidence>